<dbReference type="InterPro" id="IPR052016">
    <property type="entry name" value="Bact_Sigma-Reg"/>
</dbReference>
<dbReference type="Pfam" id="PF13185">
    <property type="entry name" value="GAF_2"/>
    <property type="match status" value="1"/>
</dbReference>
<dbReference type="SUPFAM" id="SSF55785">
    <property type="entry name" value="PYP-like sensor domain (PAS domain)"/>
    <property type="match status" value="1"/>
</dbReference>
<dbReference type="SUPFAM" id="SSF55781">
    <property type="entry name" value="GAF domain-like"/>
    <property type="match status" value="1"/>
</dbReference>
<dbReference type="RefSeq" id="WP_221025260.1">
    <property type="nucleotide sequence ID" value="NZ_JAIEZQ010000002.1"/>
</dbReference>
<dbReference type="Gene3D" id="3.30.450.40">
    <property type="match status" value="1"/>
</dbReference>
<evidence type="ECO:0000256" key="1">
    <source>
        <dbReference type="ARBA" id="ARBA00022801"/>
    </source>
</evidence>
<feature type="domain" description="PAC" evidence="2">
    <location>
        <begin position="97"/>
        <end position="149"/>
    </location>
</feature>
<dbReference type="NCBIfam" id="TIGR00229">
    <property type="entry name" value="sensory_box"/>
    <property type="match status" value="1"/>
</dbReference>
<dbReference type="InterPro" id="IPR003018">
    <property type="entry name" value="GAF"/>
</dbReference>
<keyword evidence="4" id="KW-1185">Reference proteome</keyword>
<dbReference type="Gene3D" id="3.60.40.10">
    <property type="entry name" value="PPM-type phosphatase domain"/>
    <property type="match status" value="1"/>
</dbReference>
<dbReference type="EMBL" id="JAIEZQ010000002">
    <property type="protein sequence ID" value="MBY9075524.1"/>
    <property type="molecule type" value="Genomic_DNA"/>
</dbReference>
<dbReference type="SMART" id="SM00331">
    <property type="entry name" value="PP2C_SIG"/>
    <property type="match status" value="1"/>
</dbReference>
<dbReference type="Pfam" id="PF08448">
    <property type="entry name" value="PAS_4"/>
    <property type="match status" value="1"/>
</dbReference>
<dbReference type="InterPro" id="IPR036457">
    <property type="entry name" value="PPM-type-like_dom_sf"/>
</dbReference>
<name>A0ABS7RKE7_9ACTN</name>
<protein>
    <submittedName>
        <fullName evidence="3">SpoIIE family protein phosphatase</fullName>
    </submittedName>
</protein>
<keyword evidence="1" id="KW-0378">Hydrolase</keyword>
<dbReference type="InterPro" id="IPR013656">
    <property type="entry name" value="PAS_4"/>
</dbReference>
<comment type="caution">
    <text evidence="3">The sequence shown here is derived from an EMBL/GenBank/DDBJ whole genome shotgun (WGS) entry which is preliminary data.</text>
</comment>
<dbReference type="Pfam" id="PF07228">
    <property type="entry name" value="SpoIIE"/>
    <property type="match status" value="1"/>
</dbReference>
<dbReference type="Proteomes" id="UP000754710">
    <property type="component" value="Unassembled WGS sequence"/>
</dbReference>
<evidence type="ECO:0000313" key="4">
    <source>
        <dbReference type="Proteomes" id="UP000754710"/>
    </source>
</evidence>
<dbReference type="InterPro" id="IPR000014">
    <property type="entry name" value="PAS"/>
</dbReference>
<gene>
    <name evidence="3" type="ORF">K1X13_11895</name>
</gene>
<evidence type="ECO:0000313" key="3">
    <source>
        <dbReference type="EMBL" id="MBY9075524.1"/>
    </source>
</evidence>
<proteinExistence type="predicted"/>
<dbReference type="SUPFAM" id="SSF81606">
    <property type="entry name" value="PP2C-like"/>
    <property type="match status" value="1"/>
</dbReference>
<dbReference type="PANTHER" id="PTHR43156:SF2">
    <property type="entry name" value="STAGE II SPORULATION PROTEIN E"/>
    <property type="match status" value="1"/>
</dbReference>
<accession>A0ABS7RKE7</accession>
<dbReference type="PROSITE" id="PS50113">
    <property type="entry name" value="PAC"/>
    <property type="match status" value="1"/>
</dbReference>
<dbReference type="InterPro" id="IPR001932">
    <property type="entry name" value="PPM-type_phosphatase-like_dom"/>
</dbReference>
<dbReference type="InterPro" id="IPR029016">
    <property type="entry name" value="GAF-like_dom_sf"/>
</dbReference>
<dbReference type="InterPro" id="IPR035965">
    <property type="entry name" value="PAS-like_dom_sf"/>
</dbReference>
<reference evidence="3 4" key="1">
    <citation type="submission" date="2021-08" db="EMBL/GenBank/DDBJ databases">
        <title>Nocardioides bacterium WL0053 sp. nov., isolated from the sediment.</title>
        <authorList>
            <person name="Wang L."/>
            <person name="Zhang D."/>
            <person name="Zhang A."/>
        </authorList>
    </citation>
    <scope>NUCLEOTIDE SEQUENCE [LARGE SCALE GENOMIC DNA]</scope>
    <source>
        <strain evidence="3 4">WL0053</strain>
    </source>
</reference>
<dbReference type="PANTHER" id="PTHR43156">
    <property type="entry name" value="STAGE II SPORULATION PROTEIN E-RELATED"/>
    <property type="match status" value="1"/>
</dbReference>
<dbReference type="Gene3D" id="3.30.450.20">
    <property type="entry name" value="PAS domain"/>
    <property type="match status" value="1"/>
</dbReference>
<dbReference type="InterPro" id="IPR000700">
    <property type="entry name" value="PAS-assoc_C"/>
</dbReference>
<sequence length="582" mass="62991">MTDRPDVHDHPAQPLDPVLVRRWFQGLYDTPLLFSGILDRDGRVLAGNTLSIEGCGLDRATILGRPFWAGGWWSPDPAVSEQVRRWCEDSVRTGEAVRARSRYFLGDGRERVVDLALYPVRDEDGVVTHIVATGSDVTEVALAQRERQEHQERELTLLRAAERLAADRLDQLSAIALALVSAETVRDLERIVLDDCLKVLGADGGVLAVRDDEADLVRLAISDRPGADAPVGYAELPLTSPLPAPYVARTGETLLFRTKDAGLAWSPATQALYDATGRVAWATLPLQVGDRLLGALGVSWWSEREFGEDELGLLRGVAAQCAQALYRVRRREADLAAADSARQMSEILQRSSLTQPTTPDALTIAVRYQPAEQAAQIGGDWYDAFVDASGATVLSVGDVNGHDQIAAAAMGQVRNLLRGLAFDTHDGPSRLLARLDAALRGLQLDTLATAVVARIDEDPAQAQAGTRRLRWSNAGHLPPLLRRADGTVTRLEAEPDLLLGVTPETPRHEHTVDLVQGSTLLLYTDGLVERRAESIDQGIDNLAAALADLGHLESQQLCDALVETAAIAGAGDDDIALLVLRL</sequence>
<organism evidence="3 4">
    <name type="scientific">Nocardioides jiangsuensis</name>
    <dbReference type="NCBI Taxonomy" id="2866161"/>
    <lineage>
        <taxon>Bacteria</taxon>
        <taxon>Bacillati</taxon>
        <taxon>Actinomycetota</taxon>
        <taxon>Actinomycetes</taxon>
        <taxon>Propionibacteriales</taxon>
        <taxon>Nocardioidaceae</taxon>
        <taxon>Nocardioides</taxon>
    </lineage>
</organism>
<dbReference type="SMART" id="SM00065">
    <property type="entry name" value="GAF"/>
    <property type="match status" value="1"/>
</dbReference>
<evidence type="ECO:0000259" key="2">
    <source>
        <dbReference type="PROSITE" id="PS50113"/>
    </source>
</evidence>